<keyword evidence="5 8" id="KW-0064">Aspartyl protease</keyword>
<evidence type="ECO:0000259" key="9">
    <source>
        <dbReference type="PROSITE" id="PS51767"/>
    </source>
</evidence>
<evidence type="ECO:0000256" key="8">
    <source>
        <dbReference type="RuleBase" id="RU000454"/>
    </source>
</evidence>
<evidence type="ECO:0000256" key="7">
    <source>
        <dbReference type="PIRSR" id="PIRSR601461-1"/>
    </source>
</evidence>
<dbReference type="InterPro" id="IPR001969">
    <property type="entry name" value="Aspartic_peptidase_AS"/>
</dbReference>
<comment type="caution">
    <text evidence="10">The sequence shown here is derived from an EMBL/GenBank/DDBJ whole genome shotgun (WGS) entry which is preliminary data.</text>
</comment>
<dbReference type="PANTHER" id="PTHR47966">
    <property type="entry name" value="BETA-SITE APP-CLEAVING ENZYME, ISOFORM A-RELATED"/>
    <property type="match status" value="1"/>
</dbReference>
<dbReference type="FunFam" id="2.40.70.10:FF:000024">
    <property type="entry name" value="Endothiapepsin"/>
    <property type="match status" value="1"/>
</dbReference>
<organism evidence="10 11">
    <name type="scientific">Byssochlamys spectabilis (strain No. 5 / NBRC 109023)</name>
    <name type="common">Paecilomyces variotii</name>
    <dbReference type="NCBI Taxonomy" id="1356009"/>
    <lineage>
        <taxon>Eukaryota</taxon>
        <taxon>Fungi</taxon>
        <taxon>Dikarya</taxon>
        <taxon>Ascomycota</taxon>
        <taxon>Pezizomycotina</taxon>
        <taxon>Eurotiomycetes</taxon>
        <taxon>Eurotiomycetidae</taxon>
        <taxon>Eurotiales</taxon>
        <taxon>Thermoascaceae</taxon>
        <taxon>Paecilomyces</taxon>
    </lineage>
</organism>
<dbReference type="GO" id="GO:0006508">
    <property type="term" value="P:proteolysis"/>
    <property type="evidence" value="ECO:0007669"/>
    <property type="project" value="UniProtKB-KW"/>
</dbReference>
<keyword evidence="11" id="KW-1185">Reference proteome</keyword>
<evidence type="ECO:0000256" key="4">
    <source>
        <dbReference type="ARBA" id="ARBA00022670"/>
    </source>
</evidence>
<feature type="active site" evidence="7">
    <location>
        <position position="1674"/>
    </location>
</feature>
<proteinExistence type="inferred from homology"/>
<dbReference type="eggNOG" id="KOG1339">
    <property type="taxonomic scope" value="Eukaryota"/>
</dbReference>
<accession>V5HXX3</accession>
<dbReference type="HOGENOM" id="CLU_241634_0_0_1"/>
<feature type="domain" description="Peptidase A1" evidence="9">
    <location>
        <begin position="1658"/>
        <end position="1961"/>
    </location>
</feature>
<dbReference type="OrthoDB" id="2549237at2759"/>
<dbReference type="Proteomes" id="UP000018001">
    <property type="component" value="Unassembled WGS sequence"/>
</dbReference>
<dbReference type="Gene3D" id="2.40.70.10">
    <property type="entry name" value="Acid Proteases"/>
    <property type="match status" value="2"/>
</dbReference>
<evidence type="ECO:0000256" key="5">
    <source>
        <dbReference type="ARBA" id="ARBA00022750"/>
    </source>
</evidence>
<comment type="similarity">
    <text evidence="2 8">Belongs to the peptidase A1 family.</text>
</comment>
<dbReference type="FunFam" id="2.40.70.10:FF:000026">
    <property type="entry name" value="Endothiapepsin"/>
    <property type="match status" value="1"/>
</dbReference>
<dbReference type="PANTHER" id="PTHR47966:SF2">
    <property type="entry name" value="ASPERGILLOPEPSIN-1-RELATED"/>
    <property type="match status" value="1"/>
</dbReference>
<protein>
    <recommendedName>
        <fullName evidence="9">Peptidase A1 domain-containing protein</fullName>
    </recommendedName>
</protein>
<dbReference type="PROSITE" id="PS51767">
    <property type="entry name" value="PEPTIDASE_A1"/>
    <property type="match status" value="1"/>
</dbReference>
<sequence length="1964" mass="220365">MAISVALQPQVLLSQHPSALSNHFHSLVNENSSLENINAINDCLLNQTYTEAVSPSVYAVWLQIAWRHSSHLLLAALCDGVSSGVRRAGIRIVRILFQNPRWKDQGWDRLGGAAGIKNILERLPVAEVKLFVKAITNYSYSSTREQAAACFEELLVLVERSENSSRRSLSKYMRPFRAYCSSQKVIELLASSPPDLRDFLTRLAPRHPDILRQIVTGAIYIPIEVRLEVIDMCKDALLGSKNEYLPRYATGEEFQWDSFPGFAFSVDFLHVLETESEMKTKVNADQIHAWIQSTMRLAILRRMPLEPILTFLRRSLPLYRFKYSRWLSDDIPQEIIQWWSIAKSGKSGDSWSSSIMDKVQRRHKPRPTRAHQEILRKFMAEEVLQHRDDRLNLRRSSLTETVIELLSLVSSECRMELLCLICKHSPFLNFDMMAATPSEQEVQLMPVWNYIVLQKLPPEDAMYLFDRSLAIFDCDDFLPSDDEECLQSSSLSWKEQCLIRADAEAATANSIDDLSMTQKALDEVKQRSMRERDSSQRRVWARVAIEIAVKTKSLEIFSDTVEWSKRFLRDPLVFPGVIDEILFCGGHILSCQSNLIKPESKADLVVVTQKATGILTGLIKTLLLLLREPGGPSSMRAISRNVFSLLATTVNGRMEAVRLYSKCGLATESELVDILLESLVSVIMDCEREGNAEEHMDVLWGGPEGVLRNLRCPHDPTAAELAFMDRIAQKRDELWQQIRAHRNPDVLTLDRGLPKGLAVHHLIPDTMWLSHMLERASEASYVSSRGNQVLFTSVDIAMAVPSVYVGPDETFVDQLKFLIEAYIHRGEKAEKEKRAMQIWVHYSRILQPHVIHLRLFKDWLVGLVRSLGTERIHHAIQSIRPLAMNIPTGSDEIVEWDPLEGLEDDNEISIGDKAPRPGSRTILHLRISCDFSSGKPSLGPEARRDKLFSIWKAEPYSMRNVPKECFTATREAAILSALLFLDSFTKDSRILRSKFPGEEYPRYPAVYLSGEFLSLLDYVQPRDSMTHAIRALRAFHQDVPSSLLRDLIYSFMDALKADPHTRIYPELVWCTFQLLKVLLLTNQPQITVDVILRVWKDFPNESSYHRAVNLAMVGKVVTPDQALAFIHDFSDYVCDVLRQQQQPENGKSKPFIKVTTVKMLAQSLAEAEFLPQAMCLQTLRDIYTITRHIDIRVAIFNSMLKMISRNDDADSYTLFSSIALSAAQASERDTTTEEDWRAAERGGPLPIVDADSDRPILWIAVQDASSRLPERLRADYAHRVLLPLLHESTCQHVRWMSCFLGKLGLSLPELGLSHDKIGPFSQTLVNTAFLNWWKYLPDAFLKTQHRSLALSYRRYSSFNRIAERFATTGDPIRKDSNARKHWENYLRNHRDQKPLSHLYHLDRFLKIDSDVSGGVTIETIIQEYISRVRIMIRHPVRYDNTLEKYVLYPRLPLEILQRLRAMRCSYWNESAALQEELYTRITGLMENIIQVIDEVREEGRISDLGSYAVTLPTPLQCEIVSLPSPRHNPILPARMLDEFAAGLTHLIRKYGENPALLMETDSLNKVIAEVLEDDAVTCAILIAVTAYAVAVAAAPTTPQVKGFSVNQVAVPKSVNRHPAAQLAKAYGKYHATVPTQVAAAAAATGSVTTNPTSNDEEYITQVTVGSDTLGLDFDTGSADLWVFSSQTPSSERSGHDYYTPSSSAQKVSGATWSISYGDGSSASGDVYKDKVTVGGVSYDSQAVESAEKVSSEFTQDTSNDGLLGLAFSSINTVQPTPQNTFFDNVKSSLSEPIFAVALKHNAPGVYDFGFTDSSKYTGSITYTDVDNSQGFWSFTADSYSIGSQSGGDSITGIADTGTTLLLLDDSVVEAYYEQVDGASYDNSQGGYVFPSSTTPPDFSITIGDYTATVPGEYISFASVGNGQTYGGIQSNSGIGFSIFGDVFLKSQYAVFDASGPRIGFAAQA</sequence>
<name>V5HXX3_BYSSN</name>
<keyword evidence="6 8" id="KW-0378">Hydrolase</keyword>
<dbReference type="InterPro" id="IPR001461">
    <property type="entry name" value="Aspartic_peptidase_A1"/>
</dbReference>
<dbReference type="GO" id="GO:0005576">
    <property type="term" value="C:extracellular region"/>
    <property type="evidence" value="ECO:0007669"/>
    <property type="project" value="UniProtKB-SubCell"/>
</dbReference>
<comment type="subcellular location">
    <subcellularLocation>
        <location evidence="1">Secreted</location>
    </subcellularLocation>
</comment>
<reference evidence="11" key="1">
    <citation type="journal article" date="2014" name="Genome Announc.">
        <title>Draft genome sequence of the formaldehyde-resistant fungus Byssochlamys spectabilis No. 5 (anamorph Paecilomyces variotii No. 5) (NBRC109023).</title>
        <authorList>
            <person name="Oka T."/>
            <person name="Ekino K."/>
            <person name="Fukuda K."/>
            <person name="Nomura Y."/>
        </authorList>
    </citation>
    <scope>NUCLEOTIDE SEQUENCE [LARGE SCALE GENOMIC DNA]</scope>
    <source>
        <strain evidence="11">No. 5 / NBRC 109023</strain>
    </source>
</reference>
<evidence type="ECO:0000256" key="2">
    <source>
        <dbReference type="ARBA" id="ARBA00007447"/>
    </source>
</evidence>
<dbReference type="GO" id="GO:0004190">
    <property type="term" value="F:aspartic-type endopeptidase activity"/>
    <property type="evidence" value="ECO:0007669"/>
    <property type="project" value="UniProtKB-KW"/>
</dbReference>
<dbReference type="EMBL" id="BAUL01000102">
    <property type="protein sequence ID" value="GAD94790.1"/>
    <property type="molecule type" value="Genomic_DNA"/>
</dbReference>
<dbReference type="InterPro" id="IPR034163">
    <property type="entry name" value="Aspergillopepsin-like_cat_dom"/>
</dbReference>
<keyword evidence="3" id="KW-0964">Secreted</keyword>
<dbReference type="SUPFAM" id="SSF50630">
    <property type="entry name" value="Acid proteases"/>
    <property type="match status" value="1"/>
</dbReference>
<dbReference type="Pfam" id="PF00026">
    <property type="entry name" value="Asp"/>
    <property type="match status" value="1"/>
</dbReference>
<dbReference type="CDD" id="cd06097">
    <property type="entry name" value="Aspergillopepsin_like"/>
    <property type="match status" value="1"/>
</dbReference>
<evidence type="ECO:0000313" key="11">
    <source>
        <dbReference type="Proteomes" id="UP000018001"/>
    </source>
</evidence>
<dbReference type="InterPro" id="IPR016024">
    <property type="entry name" value="ARM-type_fold"/>
</dbReference>
<dbReference type="InParanoid" id="V5HXX3"/>
<dbReference type="PROSITE" id="PS00141">
    <property type="entry name" value="ASP_PROTEASE"/>
    <property type="match status" value="1"/>
</dbReference>
<dbReference type="PRINTS" id="PR00792">
    <property type="entry name" value="PEPSIN"/>
</dbReference>
<evidence type="ECO:0000256" key="6">
    <source>
        <dbReference type="ARBA" id="ARBA00022801"/>
    </source>
</evidence>
<feature type="active site" evidence="7">
    <location>
        <position position="1855"/>
    </location>
</feature>
<evidence type="ECO:0000256" key="1">
    <source>
        <dbReference type="ARBA" id="ARBA00004613"/>
    </source>
</evidence>
<evidence type="ECO:0000313" key="10">
    <source>
        <dbReference type="EMBL" id="GAD94790.1"/>
    </source>
</evidence>
<gene>
    <name evidence="10" type="ORF">PVAR5_3419</name>
</gene>
<keyword evidence="4 8" id="KW-0645">Protease</keyword>
<dbReference type="InterPro" id="IPR033121">
    <property type="entry name" value="PEPTIDASE_A1"/>
</dbReference>
<dbReference type="InterPro" id="IPR021109">
    <property type="entry name" value="Peptidase_aspartic_dom_sf"/>
</dbReference>
<dbReference type="SUPFAM" id="SSF48371">
    <property type="entry name" value="ARM repeat"/>
    <property type="match status" value="1"/>
</dbReference>
<evidence type="ECO:0000256" key="3">
    <source>
        <dbReference type="ARBA" id="ARBA00022525"/>
    </source>
</evidence>